<dbReference type="Proteomes" id="UP000177885">
    <property type="component" value="Unassembled WGS sequence"/>
</dbReference>
<gene>
    <name evidence="1" type="ORF">A2856_01785</name>
</gene>
<accession>A0A1F7TKB9</accession>
<dbReference type="AlphaFoldDB" id="A0A1F7TKB9"/>
<evidence type="ECO:0000313" key="1">
    <source>
        <dbReference type="EMBL" id="OGL66405.1"/>
    </source>
</evidence>
<name>A0A1F7TKB9_9BACT</name>
<organism evidence="1 2">
    <name type="scientific">Candidatus Uhrbacteria bacterium RIFCSPHIGHO2_01_FULL_63_20</name>
    <dbReference type="NCBI Taxonomy" id="1802385"/>
    <lineage>
        <taxon>Bacteria</taxon>
        <taxon>Candidatus Uhriibacteriota</taxon>
    </lineage>
</organism>
<reference evidence="1 2" key="1">
    <citation type="journal article" date="2016" name="Nat. Commun.">
        <title>Thousands of microbial genomes shed light on interconnected biogeochemical processes in an aquifer system.</title>
        <authorList>
            <person name="Anantharaman K."/>
            <person name="Brown C.T."/>
            <person name="Hug L.A."/>
            <person name="Sharon I."/>
            <person name="Castelle C.J."/>
            <person name="Probst A.J."/>
            <person name="Thomas B.C."/>
            <person name="Singh A."/>
            <person name="Wilkins M.J."/>
            <person name="Karaoz U."/>
            <person name="Brodie E.L."/>
            <person name="Williams K.H."/>
            <person name="Hubbard S.S."/>
            <person name="Banfield J.F."/>
        </authorList>
    </citation>
    <scope>NUCLEOTIDE SEQUENCE [LARGE SCALE GENOMIC DNA]</scope>
</reference>
<evidence type="ECO:0000313" key="2">
    <source>
        <dbReference type="Proteomes" id="UP000177885"/>
    </source>
</evidence>
<dbReference type="EMBL" id="MGDT01000007">
    <property type="protein sequence ID" value="OGL66405.1"/>
    <property type="molecule type" value="Genomic_DNA"/>
</dbReference>
<sequence>MECQSRKLAVDFVHVRKRFPCKVAYLYCVACLEPVYRFPPKILIAPQTDAWIPAPPPRPSQQE</sequence>
<proteinExistence type="predicted"/>
<comment type="caution">
    <text evidence="1">The sequence shown here is derived from an EMBL/GenBank/DDBJ whole genome shotgun (WGS) entry which is preliminary data.</text>
</comment>
<protein>
    <submittedName>
        <fullName evidence="1">Uncharacterized protein</fullName>
    </submittedName>
</protein>